<reference evidence="1" key="1">
    <citation type="submission" date="2020-11" db="EMBL/GenBank/DDBJ databases">
        <authorList>
            <consortium name="DOE Joint Genome Institute"/>
            <person name="Ahrendt S."/>
            <person name="Riley R."/>
            <person name="Andreopoulos W."/>
            <person name="LaButti K."/>
            <person name="Pangilinan J."/>
            <person name="Ruiz-duenas F.J."/>
            <person name="Barrasa J.M."/>
            <person name="Sanchez-Garcia M."/>
            <person name="Camarero S."/>
            <person name="Miyauchi S."/>
            <person name="Serrano A."/>
            <person name="Linde D."/>
            <person name="Babiker R."/>
            <person name="Drula E."/>
            <person name="Ayuso-Fernandez I."/>
            <person name="Pacheco R."/>
            <person name="Padilla G."/>
            <person name="Ferreira P."/>
            <person name="Barriuso J."/>
            <person name="Kellner H."/>
            <person name="Castanera R."/>
            <person name="Alfaro M."/>
            <person name="Ramirez L."/>
            <person name="Pisabarro A.G."/>
            <person name="Kuo A."/>
            <person name="Tritt A."/>
            <person name="Lipzen A."/>
            <person name="He G."/>
            <person name="Yan M."/>
            <person name="Ng V."/>
            <person name="Cullen D."/>
            <person name="Martin F."/>
            <person name="Rosso M.-N."/>
            <person name="Henrissat B."/>
            <person name="Hibbett D."/>
            <person name="Martinez A.T."/>
            <person name="Grigoriev I.V."/>
        </authorList>
    </citation>
    <scope>NUCLEOTIDE SEQUENCE</scope>
    <source>
        <strain evidence="1">AH 44721</strain>
    </source>
</reference>
<comment type="caution">
    <text evidence="1">The sequence shown here is derived from an EMBL/GenBank/DDBJ whole genome shotgun (WGS) entry which is preliminary data.</text>
</comment>
<sequence length="168" mass="18882">MPPSCHFSTLLLLLSFSTYICRVFIGVYAADWEARSEFTFRTPERVIAYRCRSIEGCVKSTRRESSVKQDESATHSRRGLNVSTLDGVAQKWQPATYEKLICMVSKERPGLGAAASMYRPSVTITNCLRHFEACGTFLASRDSIRQVSHHRTSTLPCSLKWKSFGFGG</sequence>
<organism evidence="1 2">
    <name type="scientific">Gymnopilus junonius</name>
    <name type="common">Spectacular rustgill mushroom</name>
    <name type="synonym">Gymnopilus spectabilis subsp. junonius</name>
    <dbReference type="NCBI Taxonomy" id="109634"/>
    <lineage>
        <taxon>Eukaryota</taxon>
        <taxon>Fungi</taxon>
        <taxon>Dikarya</taxon>
        <taxon>Basidiomycota</taxon>
        <taxon>Agaricomycotina</taxon>
        <taxon>Agaricomycetes</taxon>
        <taxon>Agaricomycetidae</taxon>
        <taxon>Agaricales</taxon>
        <taxon>Agaricineae</taxon>
        <taxon>Hymenogastraceae</taxon>
        <taxon>Gymnopilus</taxon>
    </lineage>
</organism>
<dbReference type="Proteomes" id="UP000724874">
    <property type="component" value="Unassembled WGS sequence"/>
</dbReference>
<dbReference type="AlphaFoldDB" id="A0A9P5NFL6"/>
<protein>
    <submittedName>
        <fullName evidence="1">Uncharacterized protein</fullName>
    </submittedName>
</protein>
<proteinExistence type="predicted"/>
<gene>
    <name evidence="1" type="ORF">CPB84DRAFT_1792448</name>
</gene>
<evidence type="ECO:0000313" key="2">
    <source>
        <dbReference type="Proteomes" id="UP000724874"/>
    </source>
</evidence>
<accession>A0A9P5NFL6</accession>
<dbReference type="EMBL" id="JADNYJ010000139">
    <property type="protein sequence ID" value="KAF8880591.1"/>
    <property type="molecule type" value="Genomic_DNA"/>
</dbReference>
<evidence type="ECO:0000313" key="1">
    <source>
        <dbReference type="EMBL" id="KAF8880591.1"/>
    </source>
</evidence>
<keyword evidence="2" id="KW-1185">Reference proteome</keyword>
<name>A0A9P5NFL6_GYMJU</name>